<comment type="caution">
    <text evidence="2">The sequence shown here is derived from an EMBL/GenBank/DDBJ whole genome shotgun (WGS) entry which is preliminary data.</text>
</comment>
<organism evidence="2 3">
    <name type="scientific">Anisodus acutangulus</name>
    <dbReference type="NCBI Taxonomy" id="402998"/>
    <lineage>
        <taxon>Eukaryota</taxon>
        <taxon>Viridiplantae</taxon>
        <taxon>Streptophyta</taxon>
        <taxon>Embryophyta</taxon>
        <taxon>Tracheophyta</taxon>
        <taxon>Spermatophyta</taxon>
        <taxon>Magnoliopsida</taxon>
        <taxon>eudicotyledons</taxon>
        <taxon>Gunneridae</taxon>
        <taxon>Pentapetalae</taxon>
        <taxon>asterids</taxon>
        <taxon>lamiids</taxon>
        <taxon>Solanales</taxon>
        <taxon>Solanaceae</taxon>
        <taxon>Solanoideae</taxon>
        <taxon>Hyoscyameae</taxon>
        <taxon>Anisodus</taxon>
    </lineage>
</organism>
<keyword evidence="3" id="KW-1185">Reference proteome</keyword>
<protein>
    <recommendedName>
        <fullName evidence="1">Serine aminopeptidase S33 domain-containing protein</fullName>
    </recommendedName>
</protein>
<dbReference type="PANTHER" id="PTHR11614">
    <property type="entry name" value="PHOSPHOLIPASE-RELATED"/>
    <property type="match status" value="1"/>
</dbReference>
<reference evidence="3" key="1">
    <citation type="journal article" date="2023" name="Proc. Natl. Acad. Sci. U.S.A.">
        <title>Genomic and structural basis for evolution of tropane alkaloid biosynthesis.</title>
        <authorList>
            <person name="Wanga Y.-J."/>
            <person name="Taina T."/>
            <person name="Yua J.-Y."/>
            <person name="Lia J."/>
            <person name="Xua B."/>
            <person name="Chenc J."/>
            <person name="D'Auriad J.C."/>
            <person name="Huanga J.-P."/>
            <person name="Huanga S.-X."/>
        </authorList>
    </citation>
    <scope>NUCLEOTIDE SEQUENCE [LARGE SCALE GENOMIC DNA]</scope>
    <source>
        <strain evidence="3">cv. KIB-2019</strain>
    </source>
</reference>
<accession>A0A9Q1RCG6</accession>
<dbReference type="AlphaFoldDB" id="A0A9Q1RCG6"/>
<name>A0A9Q1RCG6_9SOLA</name>
<dbReference type="InterPro" id="IPR029058">
    <property type="entry name" value="AB_hydrolase_fold"/>
</dbReference>
<dbReference type="Pfam" id="PF12146">
    <property type="entry name" value="Hydrolase_4"/>
    <property type="match status" value="1"/>
</dbReference>
<evidence type="ECO:0000259" key="1">
    <source>
        <dbReference type="Pfam" id="PF12146"/>
    </source>
</evidence>
<dbReference type="InterPro" id="IPR051044">
    <property type="entry name" value="MAG_DAG_Lipase"/>
</dbReference>
<proteinExistence type="predicted"/>
<dbReference type="EMBL" id="JAJAGQ010000011">
    <property type="protein sequence ID" value="KAJ8550066.1"/>
    <property type="molecule type" value="Genomic_DNA"/>
</dbReference>
<dbReference type="Proteomes" id="UP001152561">
    <property type="component" value="Unassembled WGS sequence"/>
</dbReference>
<gene>
    <name evidence="2" type="ORF">K7X08_033773</name>
</gene>
<dbReference type="OrthoDB" id="2498029at2759"/>
<dbReference type="Gene3D" id="3.40.50.1820">
    <property type="entry name" value="alpha/beta hydrolase"/>
    <property type="match status" value="1"/>
</dbReference>
<feature type="domain" description="Serine aminopeptidase S33" evidence="1">
    <location>
        <begin position="2"/>
        <end position="85"/>
    </location>
</feature>
<dbReference type="InterPro" id="IPR022742">
    <property type="entry name" value="Hydrolase_4"/>
</dbReference>
<evidence type="ECO:0000313" key="3">
    <source>
        <dbReference type="Proteomes" id="UP001152561"/>
    </source>
</evidence>
<evidence type="ECO:0000313" key="2">
    <source>
        <dbReference type="EMBL" id="KAJ8550066.1"/>
    </source>
</evidence>
<sequence length="101" mass="10848">MVYFCHGYGDTCTFFVEGIARKLASSGYGVFAMDYPGFGLSEGLHGYIPSFDKLVDDVIEHYSKAKGFPSSEIASTAFTVGTAAVLPFYTIMVVAPKAQLA</sequence>
<dbReference type="SUPFAM" id="SSF53474">
    <property type="entry name" value="alpha/beta-Hydrolases"/>
    <property type="match status" value="1"/>
</dbReference>